<feature type="signal peptide" evidence="1">
    <location>
        <begin position="1"/>
        <end position="17"/>
    </location>
</feature>
<keyword evidence="3" id="KW-1185">Reference proteome</keyword>
<dbReference type="InterPro" id="IPR036280">
    <property type="entry name" value="Multihaem_cyt_sf"/>
</dbReference>
<evidence type="ECO:0000256" key="1">
    <source>
        <dbReference type="SAM" id="SignalP"/>
    </source>
</evidence>
<dbReference type="AlphaFoldDB" id="A0A1X7BUE1"/>
<sequence length="186" mass="20165">MRLLVFLFTLLPLSATAQDGGGLAAWERIYQVTSHPRCANCHVGPDNIPLWSGPSYGDTRAHGMHITAGESRIGAESVLCSACHVATTQPNDTPHTPPHIDGDWRLAPVEFEWFGKSSQEVCTQLREPNRNGGRSFVELADHLKHDAFVAWGFDPGGTREPAPFTLEGHVNDMLAWGAAGQPCPGD</sequence>
<organism evidence="2 3">
    <name type="scientific">Roseovarius aestuarii</name>
    <dbReference type="NCBI Taxonomy" id="475083"/>
    <lineage>
        <taxon>Bacteria</taxon>
        <taxon>Pseudomonadati</taxon>
        <taxon>Pseudomonadota</taxon>
        <taxon>Alphaproteobacteria</taxon>
        <taxon>Rhodobacterales</taxon>
        <taxon>Roseobacteraceae</taxon>
        <taxon>Roseovarius</taxon>
    </lineage>
</organism>
<dbReference type="Proteomes" id="UP000193224">
    <property type="component" value="Unassembled WGS sequence"/>
</dbReference>
<name>A0A1X7BUE1_9RHOB</name>
<feature type="chain" id="PRO_5010852556" evidence="1">
    <location>
        <begin position="18"/>
        <end position="186"/>
    </location>
</feature>
<dbReference type="SUPFAM" id="SSF48695">
    <property type="entry name" value="Multiheme cytochromes"/>
    <property type="match status" value="1"/>
</dbReference>
<reference evidence="2 3" key="1">
    <citation type="submission" date="2017-03" db="EMBL/GenBank/DDBJ databases">
        <authorList>
            <person name="Afonso C.L."/>
            <person name="Miller P.J."/>
            <person name="Scott M.A."/>
            <person name="Spackman E."/>
            <person name="Goraichik I."/>
            <person name="Dimitrov K.M."/>
            <person name="Suarez D.L."/>
            <person name="Swayne D.E."/>
        </authorList>
    </citation>
    <scope>NUCLEOTIDE SEQUENCE [LARGE SCALE GENOMIC DNA]</scope>
    <source>
        <strain evidence="2 3">CECT 7745</strain>
    </source>
</reference>
<accession>A0A1X7BUE1</accession>
<dbReference type="OrthoDB" id="656942at2"/>
<dbReference type="EMBL" id="FWXB01000012">
    <property type="protein sequence ID" value="SMC13228.1"/>
    <property type="molecule type" value="Genomic_DNA"/>
</dbReference>
<dbReference type="RefSeq" id="WP_085801177.1">
    <property type="nucleotide sequence ID" value="NZ_FWXB01000012.1"/>
</dbReference>
<proteinExistence type="predicted"/>
<protein>
    <submittedName>
        <fullName evidence="2">Uncharacterized protein</fullName>
    </submittedName>
</protein>
<gene>
    <name evidence="2" type="ORF">ROA7745_03070</name>
</gene>
<evidence type="ECO:0000313" key="2">
    <source>
        <dbReference type="EMBL" id="SMC13228.1"/>
    </source>
</evidence>
<evidence type="ECO:0000313" key="3">
    <source>
        <dbReference type="Proteomes" id="UP000193224"/>
    </source>
</evidence>
<keyword evidence="1" id="KW-0732">Signal</keyword>